<keyword evidence="4" id="KW-1185">Reference proteome</keyword>
<evidence type="ECO:0000313" key="4">
    <source>
        <dbReference type="Proteomes" id="UP000224006"/>
    </source>
</evidence>
<feature type="region of interest" description="Disordered" evidence="2">
    <location>
        <begin position="144"/>
        <end position="238"/>
    </location>
</feature>
<dbReference type="VEuPathDB" id="ToxoDB:BESB_046520"/>
<dbReference type="RefSeq" id="XP_029220469.1">
    <property type="nucleotide sequence ID" value="XM_029363103.1"/>
</dbReference>
<feature type="region of interest" description="Disordered" evidence="2">
    <location>
        <begin position="1237"/>
        <end position="1272"/>
    </location>
</feature>
<dbReference type="Proteomes" id="UP000224006">
    <property type="component" value="Chromosome III"/>
</dbReference>
<feature type="coiled-coil region" evidence="1">
    <location>
        <begin position="920"/>
        <end position="967"/>
    </location>
</feature>
<feature type="compositionally biased region" description="Basic and acidic residues" evidence="2">
    <location>
        <begin position="221"/>
        <end position="233"/>
    </location>
</feature>
<feature type="compositionally biased region" description="Low complexity" evidence="2">
    <location>
        <begin position="1240"/>
        <end position="1249"/>
    </location>
</feature>
<sequence length="1272" mass="130267">MPCSSNDTGAGGSWVETCSPAAFLISPVPPHSSSSRERPGSSLRSVPGDGRRSSARSSIFLSRVISSQPAPSSPPAGAPSQIAAYSQPSQHFPSRPHSALGKAGLPSQTGASSAPGQQSSLQNAGAAGRSLDVYSAAPAGGESALLMSRERGERDGSASGGSARVRDGGRAMQSDSSQEVVPSGRSLMQAPSEVRGVSSTGLWASTQFEESAASPTRRPARRDGSADAGRDGGETEGEAAGVVFYTPLSSPLKVYSASSSRDHTFVLSPREPPTDQAVSAAAAAPGAPAAEAQREYSRESSAGSVDWSAMCSRTYTPKLGLLQRCYEETDARQDEENDDDSDVSISSLPASSSDAAFASRPAVPSTSAPSACRLRGRHARGDEGGQVYRQLPTGTSSRPVLRHPCQRPLCWKRTRRLEERPRDVCPVDDSSAVPFEEKRRSLGRRGFQEGVRWAASRAGYGDGGGDGRDEQSARNAVSGRARAETGASDLSVTSAGRDIRGRPARAGRSSSASKQLQRRVVGEPWSENRHSSADADAFSCEEGSPLFVSPVGDGALQEPDEGTSRGLPTLGAAFPTGDASALLASTSASAGEDAVCLPGRAEETSRGGEMENASSPRGNTVARPLRTGVACDFFTPGDQEEERESRRRVSARRLHPESGRTEGGAEESRRRRSLGPEGWDSFDDEDSEASESSYRRRPGWQRRLPARETGDTAAKRGPEALQAGPFRTRRDGKPLRQTSPSRYSWVEAASEDEIDYEDRRLPKRRRFSLSTLEPQSSFEEDMPPADAASLPLPSASGPAETVCSSESSSAPAALLHVASSLPLPEPSLSSCSVSPASATSSSLHTAKADSAVAALLAAPPPPPSRLLRKRKRQSAGGVARRMLLHGPGFAGARFPSADEATLVNSLGTALTAEETLELRQREEQERLRRQMLERKRKEEEEWAAAELARLQQQRREEEKKAAALAAAGAAKARDAGAAAAAGTSSASPQFVFGARRPEADKASADSKASAALSGLSMGNGLAGASPKSSNLPILTLSSKALSAPAGGQTSSASPANGLASSVEKPAAPTTAGSTGTGNISIPVLAPGQRRPRLTIIRSSASSGNQSAAAGGTSGAPAAAAGPEGGVVSTSSNSRAPVFGNVGANSSVALPAKPASGADAGSLFGAAGAGVSAAAHRQASPLWGGSGDPGGQPAASAGAAPPADGLLPGFGTAGLGVAGGIAAPGAAAPFGGGLGGGFQDGGLAPAAGGANPFAFQRGGRGGRGGRGRGGRRR</sequence>
<feature type="region of interest" description="Disordered" evidence="2">
    <location>
        <begin position="1042"/>
        <end position="1131"/>
    </location>
</feature>
<organism evidence="3 4">
    <name type="scientific">Besnoitia besnoiti</name>
    <name type="common">Apicomplexan protozoan</name>
    <dbReference type="NCBI Taxonomy" id="94643"/>
    <lineage>
        <taxon>Eukaryota</taxon>
        <taxon>Sar</taxon>
        <taxon>Alveolata</taxon>
        <taxon>Apicomplexa</taxon>
        <taxon>Conoidasida</taxon>
        <taxon>Coccidia</taxon>
        <taxon>Eucoccidiorida</taxon>
        <taxon>Eimeriorina</taxon>
        <taxon>Sarcocystidae</taxon>
        <taxon>Besnoitia</taxon>
    </lineage>
</organism>
<feature type="compositionally biased region" description="Polar residues" evidence="2">
    <location>
        <begin position="197"/>
        <end position="209"/>
    </location>
</feature>
<feature type="compositionally biased region" description="Basic and acidic residues" evidence="2">
    <location>
        <begin position="600"/>
        <end position="609"/>
    </location>
</feature>
<reference evidence="3 4" key="1">
    <citation type="submission" date="2017-09" db="EMBL/GenBank/DDBJ databases">
        <title>Genome sequencing of Besnoitia besnoiti strain Bb-Ger1.</title>
        <authorList>
            <person name="Schares G."/>
            <person name="Venepally P."/>
            <person name="Lorenzi H.A."/>
        </authorList>
    </citation>
    <scope>NUCLEOTIDE SEQUENCE [LARGE SCALE GENOMIC DNA]</scope>
    <source>
        <strain evidence="3 4">Bb-Ger1</strain>
    </source>
</reference>
<feature type="region of interest" description="Disordered" evidence="2">
    <location>
        <begin position="588"/>
        <end position="753"/>
    </location>
</feature>
<gene>
    <name evidence="3" type="ORF">BESB_046520</name>
</gene>
<feature type="compositionally biased region" description="Low complexity" evidence="2">
    <location>
        <begin position="1065"/>
        <end position="1077"/>
    </location>
</feature>
<comment type="caution">
    <text evidence="3">The sequence shown here is derived from an EMBL/GenBank/DDBJ whole genome shotgun (WGS) entry which is preliminary data.</text>
</comment>
<feature type="compositionally biased region" description="Acidic residues" evidence="2">
    <location>
        <begin position="680"/>
        <end position="689"/>
    </location>
</feature>
<proteinExistence type="predicted"/>
<dbReference type="GeneID" id="40309582"/>
<protein>
    <submittedName>
        <fullName evidence="3">Uncharacterized protein</fullName>
    </submittedName>
</protein>
<feature type="region of interest" description="Disordered" evidence="2">
    <location>
        <begin position="25"/>
        <end position="127"/>
    </location>
</feature>
<feature type="compositionally biased region" description="Low complexity" evidence="2">
    <location>
        <begin position="784"/>
        <end position="804"/>
    </location>
</feature>
<accession>A0A2A9MLU2</accession>
<feature type="compositionally biased region" description="Low complexity" evidence="2">
    <location>
        <begin position="1190"/>
        <end position="1199"/>
    </location>
</feature>
<dbReference type="EMBL" id="NWUJ01000003">
    <property type="protein sequence ID" value="PFH36460.1"/>
    <property type="molecule type" value="Genomic_DNA"/>
</dbReference>
<feature type="compositionally biased region" description="Basic and acidic residues" evidence="2">
    <location>
        <begin position="705"/>
        <end position="718"/>
    </location>
</feature>
<feature type="region of interest" description="Disordered" evidence="2">
    <location>
        <begin position="772"/>
        <end position="804"/>
    </location>
</feature>
<feature type="compositionally biased region" description="Low complexity" evidence="2">
    <location>
        <begin position="343"/>
        <end position="359"/>
    </location>
</feature>
<dbReference type="OrthoDB" id="10498398at2759"/>
<feature type="compositionally biased region" description="Polar residues" evidence="2">
    <location>
        <begin position="106"/>
        <end position="123"/>
    </location>
</feature>
<feature type="region of interest" description="Disordered" evidence="2">
    <location>
        <begin position="259"/>
        <end position="303"/>
    </location>
</feature>
<feature type="compositionally biased region" description="Low complexity" evidence="2">
    <location>
        <begin position="274"/>
        <end position="291"/>
    </location>
</feature>
<evidence type="ECO:0000313" key="3">
    <source>
        <dbReference type="EMBL" id="PFH36460.1"/>
    </source>
</evidence>
<evidence type="ECO:0000256" key="1">
    <source>
        <dbReference type="SAM" id="Coils"/>
    </source>
</evidence>
<feature type="region of interest" description="Disordered" evidence="2">
    <location>
        <begin position="1178"/>
        <end position="1199"/>
    </location>
</feature>
<feature type="compositionally biased region" description="Basic residues" evidence="2">
    <location>
        <begin position="1262"/>
        <end position="1272"/>
    </location>
</feature>
<name>A0A2A9MLU2_BESBE</name>
<keyword evidence="1" id="KW-0175">Coiled coil</keyword>
<feature type="region of interest" description="Disordered" evidence="2">
    <location>
        <begin position="330"/>
        <end position="402"/>
    </location>
</feature>
<evidence type="ECO:0000256" key="2">
    <source>
        <dbReference type="SAM" id="MobiDB-lite"/>
    </source>
</evidence>
<feature type="region of interest" description="Disordered" evidence="2">
    <location>
        <begin position="458"/>
        <end position="572"/>
    </location>
</feature>
<feature type="compositionally biased region" description="Low complexity" evidence="2">
    <location>
        <begin position="1098"/>
        <end position="1128"/>
    </location>
</feature>
<feature type="compositionally biased region" description="Low complexity" evidence="2">
    <location>
        <begin position="504"/>
        <end position="513"/>
    </location>
</feature>
<dbReference type="AlphaFoldDB" id="A0A2A9MLU2"/>
<dbReference type="KEGG" id="bbes:BESB_046520"/>